<dbReference type="AlphaFoldDB" id="A0A0L0HR41"/>
<reference evidence="1 2" key="1">
    <citation type="submission" date="2009-08" db="EMBL/GenBank/DDBJ databases">
        <title>The Genome Sequence of Spizellomyces punctatus strain DAOM BR117.</title>
        <authorList>
            <consortium name="The Broad Institute Genome Sequencing Platform"/>
            <person name="Russ C."/>
            <person name="Cuomo C."/>
            <person name="Shea T."/>
            <person name="Young S.K."/>
            <person name="Zeng Q."/>
            <person name="Koehrsen M."/>
            <person name="Haas B."/>
            <person name="Borodovsky M."/>
            <person name="Guigo R."/>
            <person name="Alvarado L."/>
            <person name="Berlin A."/>
            <person name="Bochicchio J."/>
            <person name="Borenstein D."/>
            <person name="Chapman S."/>
            <person name="Chen Z."/>
            <person name="Engels R."/>
            <person name="Freedman E."/>
            <person name="Gellesch M."/>
            <person name="Goldberg J."/>
            <person name="Griggs A."/>
            <person name="Gujja S."/>
            <person name="Heiman D."/>
            <person name="Hepburn T."/>
            <person name="Howarth C."/>
            <person name="Jen D."/>
            <person name="Larson L."/>
            <person name="Lewis B."/>
            <person name="Mehta T."/>
            <person name="Park D."/>
            <person name="Pearson M."/>
            <person name="Roberts A."/>
            <person name="Saif S."/>
            <person name="Shenoy N."/>
            <person name="Sisk P."/>
            <person name="Stolte C."/>
            <person name="Sykes S."/>
            <person name="Thomson T."/>
            <person name="Walk T."/>
            <person name="White J."/>
            <person name="Yandava C."/>
            <person name="Burger G."/>
            <person name="Gray M.W."/>
            <person name="Holland P.W.H."/>
            <person name="King N."/>
            <person name="Lang F.B.F."/>
            <person name="Roger A.J."/>
            <person name="Ruiz-Trillo I."/>
            <person name="Lander E."/>
            <person name="Nusbaum C."/>
        </authorList>
    </citation>
    <scope>NUCLEOTIDE SEQUENCE [LARGE SCALE GENOMIC DNA]</scope>
    <source>
        <strain evidence="1 2">DAOM BR117</strain>
    </source>
</reference>
<dbReference type="VEuPathDB" id="FungiDB:SPPG_01297"/>
<dbReference type="GeneID" id="27684969"/>
<gene>
    <name evidence="1" type="ORF">SPPG_01297</name>
</gene>
<name>A0A0L0HR41_SPIPD</name>
<dbReference type="InParanoid" id="A0A0L0HR41"/>
<keyword evidence="2" id="KW-1185">Reference proteome</keyword>
<organism evidence="1 2">
    <name type="scientific">Spizellomyces punctatus (strain DAOM BR117)</name>
    <dbReference type="NCBI Taxonomy" id="645134"/>
    <lineage>
        <taxon>Eukaryota</taxon>
        <taxon>Fungi</taxon>
        <taxon>Fungi incertae sedis</taxon>
        <taxon>Chytridiomycota</taxon>
        <taxon>Chytridiomycota incertae sedis</taxon>
        <taxon>Chytridiomycetes</taxon>
        <taxon>Spizellomycetales</taxon>
        <taxon>Spizellomycetaceae</taxon>
        <taxon>Spizellomyces</taxon>
    </lineage>
</organism>
<evidence type="ECO:0000313" key="1">
    <source>
        <dbReference type="EMBL" id="KND03841.1"/>
    </source>
</evidence>
<dbReference type="Proteomes" id="UP000053201">
    <property type="component" value="Unassembled WGS sequence"/>
</dbReference>
<dbReference type="RefSeq" id="XP_016611880.1">
    <property type="nucleotide sequence ID" value="XM_016749619.1"/>
</dbReference>
<evidence type="ECO:0000313" key="2">
    <source>
        <dbReference type="Proteomes" id="UP000053201"/>
    </source>
</evidence>
<dbReference type="OrthoDB" id="2119801at2759"/>
<sequence>MSGIVNRATETVSTTANAVAARVDPYVPQVAKNAANFAIGTASATANFAVGTASATANFAVGTANAAKDRAVNTVTGTVNFASNTVNAATGFASDKVHGAIDFGKVVVTGATTTITSYTPNPILNLVTSTVDGAKALGTDPVGTVKGYIPTFVIHAGEKTYEIVHNTKDRTVNGVNATTGFIVTKVNGAVHAVTSVPQIHNLIEQLNKLTAPVLNKLGVSRPAPEAAAANGTTAH</sequence>
<accession>A0A0L0HR41</accession>
<protein>
    <submittedName>
        <fullName evidence="1">Uncharacterized protein</fullName>
    </submittedName>
</protein>
<dbReference type="EMBL" id="KQ257451">
    <property type="protein sequence ID" value="KND03841.1"/>
    <property type="molecule type" value="Genomic_DNA"/>
</dbReference>
<proteinExistence type="predicted"/>